<evidence type="ECO:0000313" key="1">
    <source>
        <dbReference type="EMBL" id="QHU12391.1"/>
    </source>
</evidence>
<proteinExistence type="predicted"/>
<name>A0A6C0K5G0_9ZZZZ</name>
<dbReference type="EMBL" id="MN740799">
    <property type="protein sequence ID" value="QHU12391.1"/>
    <property type="molecule type" value="Genomic_DNA"/>
</dbReference>
<dbReference type="AlphaFoldDB" id="A0A6C0K5G0"/>
<organism evidence="1">
    <name type="scientific">viral metagenome</name>
    <dbReference type="NCBI Taxonomy" id="1070528"/>
    <lineage>
        <taxon>unclassified sequences</taxon>
        <taxon>metagenomes</taxon>
        <taxon>organismal metagenomes</taxon>
    </lineage>
</organism>
<reference evidence="1" key="1">
    <citation type="journal article" date="2020" name="Nature">
        <title>Giant virus diversity and host interactions through global metagenomics.</title>
        <authorList>
            <person name="Schulz F."/>
            <person name="Roux S."/>
            <person name="Paez-Espino D."/>
            <person name="Jungbluth S."/>
            <person name="Walsh D.A."/>
            <person name="Denef V.J."/>
            <person name="McMahon K.D."/>
            <person name="Konstantinidis K.T."/>
            <person name="Eloe-Fadrosh E.A."/>
            <person name="Kyrpides N.C."/>
            <person name="Woyke T."/>
        </authorList>
    </citation>
    <scope>NUCLEOTIDE SEQUENCE</scope>
    <source>
        <strain evidence="1">GVMAG-S-1101171-110</strain>
    </source>
</reference>
<sequence length="85" mass="9640">MWVAGIRKGILYKVQKRPLDPRWSSSDIQAMLGLCATGQHIGWTEERAFRVAEAIILRKRCVGIVWVDESLQTDMKILTGPLETT</sequence>
<protein>
    <submittedName>
        <fullName evidence="1">Uncharacterized protein</fullName>
    </submittedName>
</protein>
<accession>A0A6C0K5G0</accession>